<name>A0A8J6NBL0_9BACT</name>
<dbReference type="FunFam" id="3.20.20.70:FF:000014">
    <property type="entry name" value="Probable dual-specificity RNA methyltransferase RlmN"/>
    <property type="match status" value="1"/>
</dbReference>
<evidence type="ECO:0000256" key="11">
    <source>
        <dbReference type="ARBA" id="ARBA00023004"/>
    </source>
</evidence>
<comment type="caution">
    <text evidence="14">Lacks conserved residue(s) required for the propagation of feature annotation.</text>
</comment>
<evidence type="ECO:0000256" key="6">
    <source>
        <dbReference type="ARBA" id="ARBA00022603"/>
    </source>
</evidence>
<dbReference type="InterPro" id="IPR013785">
    <property type="entry name" value="Aldolase_TIM"/>
</dbReference>
<dbReference type="PROSITE" id="PS51918">
    <property type="entry name" value="RADICAL_SAM"/>
    <property type="match status" value="1"/>
</dbReference>
<dbReference type="Gene3D" id="3.20.20.70">
    <property type="entry name" value="Aldolase class I"/>
    <property type="match status" value="1"/>
</dbReference>
<evidence type="ECO:0000256" key="12">
    <source>
        <dbReference type="ARBA" id="ARBA00023014"/>
    </source>
</evidence>
<comment type="catalytic activity">
    <reaction evidence="14">
        <text>adenosine(37) in tRNA + 2 reduced [2Fe-2S]-[ferredoxin] + 2 S-adenosyl-L-methionine = 2-methyladenosine(37) in tRNA + 5'-deoxyadenosine + L-methionine + 2 oxidized [2Fe-2S]-[ferredoxin] + S-adenosyl-L-homocysteine</text>
        <dbReference type="Rhea" id="RHEA:43332"/>
        <dbReference type="Rhea" id="RHEA-COMP:10000"/>
        <dbReference type="Rhea" id="RHEA-COMP:10001"/>
        <dbReference type="Rhea" id="RHEA-COMP:10162"/>
        <dbReference type="Rhea" id="RHEA-COMP:10485"/>
        <dbReference type="ChEBI" id="CHEBI:17319"/>
        <dbReference type="ChEBI" id="CHEBI:33737"/>
        <dbReference type="ChEBI" id="CHEBI:33738"/>
        <dbReference type="ChEBI" id="CHEBI:57844"/>
        <dbReference type="ChEBI" id="CHEBI:57856"/>
        <dbReference type="ChEBI" id="CHEBI:59789"/>
        <dbReference type="ChEBI" id="CHEBI:74411"/>
        <dbReference type="ChEBI" id="CHEBI:74497"/>
        <dbReference type="EC" id="2.1.1.192"/>
    </reaction>
</comment>
<dbReference type="GO" id="GO:0030488">
    <property type="term" value="P:tRNA methylation"/>
    <property type="evidence" value="ECO:0007669"/>
    <property type="project" value="UniProtKB-UniRule"/>
</dbReference>
<dbReference type="AlphaFoldDB" id="A0A8J6NBL0"/>
<dbReference type="InterPro" id="IPR058240">
    <property type="entry name" value="rSAM_sf"/>
</dbReference>
<dbReference type="NCBIfam" id="TIGR00048">
    <property type="entry name" value="rRNA_mod_RlmN"/>
    <property type="match status" value="1"/>
</dbReference>
<keyword evidence="10 14" id="KW-0479">Metal-binding</keyword>
<dbReference type="Pfam" id="PF21016">
    <property type="entry name" value="RlmN_N"/>
    <property type="match status" value="1"/>
</dbReference>
<evidence type="ECO:0000256" key="2">
    <source>
        <dbReference type="ARBA" id="ARBA00007544"/>
    </source>
</evidence>
<feature type="binding site" evidence="14">
    <location>
        <position position="124"/>
    </location>
    <ligand>
        <name>[4Fe-4S] cluster</name>
        <dbReference type="ChEBI" id="CHEBI:49883"/>
        <note>4Fe-4S-S-AdoMet</note>
    </ligand>
</feature>
<dbReference type="GO" id="GO:0070040">
    <property type="term" value="F:rRNA (adenine(2503)-C2-)-methyltransferase activity"/>
    <property type="evidence" value="ECO:0007669"/>
    <property type="project" value="UniProtKB-UniRule"/>
</dbReference>
<dbReference type="Proteomes" id="UP000614424">
    <property type="component" value="Unassembled WGS sequence"/>
</dbReference>
<feature type="binding site" evidence="14">
    <location>
        <begin position="168"/>
        <end position="169"/>
    </location>
    <ligand>
        <name>S-adenosyl-L-methionine</name>
        <dbReference type="ChEBI" id="CHEBI:59789"/>
    </ligand>
</feature>
<dbReference type="GO" id="GO:0070475">
    <property type="term" value="P:rRNA base methylation"/>
    <property type="evidence" value="ECO:0007669"/>
    <property type="project" value="UniProtKB-UniRule"/>
</dbReference>
<protein>
    <recommendedName>
        <fullName evidence="14">Probable dual-specificity RNA methyltransferase RlmN</fullName>
        <ecNumber evidence="14">2.1.1.192</ecNumber>
    </recommendedName>
    <alternativeName>
        <fullName evidence="14">23S rRNA (adenine(2503)-C(2))-methyltransferase</fullName>
    </alternativeName>
    <alternativeName>
        <fullName evidence="14">23S rRNA m2A2503 methyltransferase</fullName>
    </alternativeName>
    <alternativeName>
        <fullName evidence="14">Ribosomal RNA large subunit methyltransferase N</fullName>
    </alternativeName>
    <alternativeName>
        <fullName evidence="14">tRNA (adenine(37)-C(2))-methyltransferase</fullName>
    </alternativeName>
    <alternativeName>
        <fullName evidence="14">tRNA m2A37 methyltransferase</fullName>
    </alternativeName>
</protein>
<keyword evidence="12 14" id="KW-0411">Iron-sulfur</keyword>
<dbReference type="Pfam" id="PF04055">
    <property type="entry name" value="Radical_SAM"/>
    <property type="match status" value="1"/>
</dbReference>
<dbReference type="EC" id="2.1.1.192" evidence="14"/>
<evidence type="ECO:0000256" key="4">
    <source>
        <dbReference type="ARBA" id="ARBA00022490"/>
    </source>
</evidence>
<organism evidence="16 17">
    <name type="scientific">Candidatus Desulfobia pelagia</name>
    <dbReference type="NCBI Taxonomy" id="2841692"/>
    <lineage>
        <taxon>Bacteria</taxon>
        <taxon>Pseudomonadati</taxon>
        <taxon>Thermodesulfobacteriota</taxon>
        <taxon>Desulfobulbia</taxon>
        <taxon>Desulfobulbales</taxon>
        <taxon>Desulfobulbaceae</taxon>
        <taxon>Candidatus Desulfobia</taxon>
    </lineage>
</organism>
<evidence type="ECO:0000259" key="15">
    <source>
        <dbReference type="PROSITE" id="PS51918"/>
    </source>
</evidence>
<dbReference type="PANTHER" id="PTHR30544">
    <property type="entry name" value="23S RRNA METHYLTRANSFERASE"/>
    <property type="match status" value="1"/>
</dbReference>
<keyword evidence="8 14" id="KW-0949">S-adenosyl-L-methionine</keyword>
<evidence type="ECO:0000256" key="1">
    <source>
        <dbReference type="ARBA" id="ARBA00004496"/>
    </source>
</evidence>
<feature type="binding site" evidence="14">
    <location>
        <position position="117"/>
    </location>
    <ligand>
        <name>[4Fe-4S] cluster</name>
        <dbReference type="ChEBI" id="CHEBI:49883"/>
        <note>4Fe-4S-S-AdoMet</note>
    </ligand>
</feature>
<keyword evidence="11 14" id="KW-0408">Iron</keyword>
<dbReference type="GO" id="GO:0005737">
    <property type="term" value="C:cytoplasm"/>
    <property type="evidence" value="ECO:0007669"/>
    <property type="project" value="UniProtKB-SubCell"/>
</dbReference>
<comment type="cofactor">
    <cofactor evidence="14">
        <name>[4Fe-4S] cluster</name>
        <dbReference type="ChEBI" id="CHEBI:49883"/>
    </cofactor>
    <text evidence="14">Binds 1 [4Fe-4S] cluster. The cluster is coordinated with 3 cysteines and an exchangeable S-adenosyl-L-methionine.</text>
</comment>
<keyword evidence="5 14" id="KW-0698">rRNA processing</keyword>
<comment type="catalytic activity">
    <reaction evidence="14">
        <text>adenosine(2503) in 23S rRNA + 2 reduced [2Fe-2S]-[ferredoxin] + 2 S-adenosyl-L-methionine = 2-methyladenosine(2503) in 23S rRNA + 5'-deoxyadenosine + L-methionine + 2 oxidized [2Fe-2S]-[ferredoxin] + S-adenosyl-L-homocysteine</text>
        <dbReference type="Rhea" id="RHEA:42916"/>
        <dbReference type="Rhea" id="RHEA-COMP:10000"/>
        <dbReference type="Rhea" id="RHEA-COMP:10001"/>
        <dbReference type="Rhea" id="RHEA-COMP:10152"/>
        <dbReference type="Rhea" id="RHEA-COMP:10282"/>
        <dbReference type="ChEBI" id="CHEBI:17319"/>
        <dbReference type="ChEBI" id="CHEBI:33737"/>
        <dbReference type="ChEBI" id="CHEBI:33738"/>
        <dbReference type="ChEBI" id="CHEBI:57844"/>
        <dbReference type="ChEBI" id="CHEBI:57856"/>
        <dbReference type="ChEBI" id="CHEBI:59789"/>
        <dbReference type="ChEBI" id="CHEBI:74411"/>
        <dbReference type="ChEBI" id="CHEBI:74497"/>
        <dbReference type="EC" id="2.1.1.192"/>
    </reaction>
</comment>
<dbReference type="SFLD" id="SFLDG01062">
    <property type="entry name" value="methyltransferase_(Class_A)"/>
    <property type="match status" value="1"/>
</dbReference>
<keyword evidence="7 14" id="KW-0808">Transferase</keyword>
<dbReference type="InterPro" id="IPR004383">
    <property type="entry name" value="rRNA_lsu_MTrfase_RlmN/Cfr"/>
</dbReference>
<dbReference type="EMBL" id="JACNJZ010000053">
    <property type="protein sequence ID" value="MBC8316767.1"/>
    <property type="molecule type" value="Genomic_DNA"/>
</dbReference>
<evidence type="ECO:0000256" key="8">
    <source>
        <dbReference type="ARBA" id="ARBA00022691"/>
    </source>
</evidence>
<dbReference type="InterPro" id="IPR007197">
    <property type="entry name" value="rSAM"/>
</dbReference>
<dbReference type="CDD" id="cd01335">
    <property type="entry name" value="Radical_SAM"/>
    <property type="match status" value="1"/>
</dbReference>
<proteinExistence type="inferred from homology"/>
<feature type="active site" description="Proton acceptor" evidence="14">
    <location>
        <position position="97"/>
    </location>
</feature>
<comment type="similarity">
    <text evidence="2 14">Belongs to the radical SAM superfamily. RlmN family.</text>
</comment>
<evidence type="ECO:0000256" key="9">
    <source>
        <dbReference type="ARBA" id="ARBA00022694"/>
    </source>
</evidence>
<dbReference type="Gene3D" id="1.10.150.530">
    <property type="match status" value="1"/>
</dbReference>
<dbReference type="PIRSF" id="PIRSF006004">
    <property type="entry name" value="CHP00048"/>
    <property type="match status" value="1"/>
</dbReference>
<feature type="binding site" evidence="14">
    <location>
        <position position="121"/>
    </location>
    <ligand>
        <name>[4Fe-4S] cluster</name>
        <dbReference type="ChEBI" id="CHEBI:49883"/>
        <note>4Fe-4S-S-AdoMet</note>
    </ligand>
</feature>
<dbReference type="GO" id="GO:0051539">
    <property type="term" value="F:4 iron, 4 sulfur cluster binding"/>
    <property type="evidence" value="ECO:0007669"/>
    <property type="project" value="UniProtKB-UniRule"/>
</dbReference>
<evidence type="ECO:0000256" key="5">
    <source>
        <dbReference type="ARBA" id="ARBA00022552"/>
    </source>
</evidence>
<dbReference type="HAMAP" id="MF_01849">
    <property type="entry name" value="RNA_methyltr_RlmN"/>
    <property type="match status" value="1"/>
</dbReference>
<dbReference type="PANTHER" id="PTHR30544:SF5">
    <property type="entry name" value="RADICAL SAM CORE DOMAIN-CONTAINING PROTEIN"/>
    <property type="match status" value="1"/>
</dbReference>
<dbReference type="GO" id="GO:0000049">
    <property type="term" value="F:tRNA binding"/>
    <property type="evidence" value="ECO:0007669"/>
    <property type="project" value="UniProtKB-UniRule"/>
</dbReference>
<dbReference type="GO" id="GO:0002935">
    <property type="term" value="F:tRNA (adenine(37)-C2)-methyltransferase activity"/>
    <property type="evidence" value="ECO:0007669"/>
    <property type="project" value="UniProtKB-UniRule"/>
</dbReference>
<keyword evidence="3 14" id="KW-0004">4Fe-4S</keyword>
<feature type="binding site" evidence="14">
    <location>
        <begin position="222"/>
        <end position="224"/>
    </location>
    <ligand>
        <name>S-adenosyl-L-methionine</name>
        <dbReference type="ChEBI" id="CHEBI:59789"/>
    </ligand>
</feature>
<feature type="domain" description="Radical SAM core" evidence="15">
    <location>
        <begin position="103"/>
        <end position="336"/>
    </location>
</feature>
<dbReference type="SUPFAM" id="SSF102114">
    <property type="entry name" value="Radical SAM enzymes"/>
    <property type="match status" value="1"/>
</dbReference>
<comment type="caution">
    <text evidence="16">The sequence shown here is derived from an EMBL/GenBank/DDBJ whole genome shotgun (WGS) entry which is preliminary data.</text>
</comment>
<accession>A0A8J6NBL0</accession>
<evidence type="ECO:0000313" key="16">
    <source>
        <dbReference type="EMBL" id="MBC8316767.1"/>
    </source>
</evidence>
<comment type="function">
    <text evidence="14">Specifically methylates position 2 of adenine 2503 in 23S rRNA and position 2 of adenine 37 in tRNAs.</text>
</comment>
<comment type="miscellaneous">
    <text evidence="14">Reaction proceeds by a ping-pong mechanism involving intermediate methylation of a conserved cysteine residue.</text>
</comment>
<sequence>MSLSTPSKIDLKNLTLSELTNFVSDRGLPSFRAKQIFSWLYRPGITSFEQMTDLSKALRESLADEVFFSTLSPSVKEVSTDGTIKYGFLLSDGKMIESVLIPEGDRNTLCVSSQVGCAMDCKFCLTGTMGFIRNLTAAEIVNQVCAVLEDMKKTGQDNLNNLVFMGMGEPLANFDNLIKSLEILMDDQGLDFSDRRITVSTCGIAPKIVELGKLVKVNLAISLHAADNTTRDMLMPINKTFPIEVLLDACRAFPLPKRKRIMFEYILIKDVNDSDRDAHKLAALLQGIPCKINLLPCNEAPALPYKRPSNNRVNSFQQILWDAEYTVILRSSRGADISAACGQLATKHKKNAQP</sequence>
<evidence type="ECO:0000256" key="13">
    <source>
        <dbReference type="ARBA" id="ARBA00023157"/>
    </source>
</evidence>
<comment type="subcellular location">
    <subcellularLocation>
        <location evidence="1 14">Cytoplasm</location>
    </subcellularLocation>
</comment>
<reference evidence="16 17" key="1">
    <citation type="submission" date="2020-08" db="EMBL/GenBank/DDBJ databases">
        <title>Bridging the membrane lipid divide: bacteria of the FCB group superphylum have the potential to synthesize archaeal ether lipids.</title>
        <authorList>
            <person name="Villanueva L."/>
            <person name="Von Meijenfeldt F.A.B."/>
            <person name="Westbye A.B."/>
            <person name="Yadav S."/>
            <person name="Hopmans E.C."/>
            <person name="Dutilh B.E."/>
            <person name="Sinninghe Damste J.S."/>
        </authorList>
    </citation>
    <scope>NUCLEOTIDE SEQUENCE [LARGE SCALE GENOMIC DNA]</scope>
    <source>
        <strain evidence="16">NIOZ-UU47</strain>
    </source>
</reference>
<keyword evidence="6 14" id="KW-0489">Methyltransferase</keyword>
<dbReference type="SFLD" id="SFLDS00029">
    <property type="entry name" value="Radical_SAM"/>
    <property type="match status" value="1"/>
</dbReference>
<dbReference type="InterPro" id="IPR048641">
    <property type="entry name" value="RlmN_N"/>
</dbReference>
<keyword evidence="13 14" id="KW-1015">Disulfide bond</keyword>
<dbReference type="SFLD" id="SFLDF00275">
    <property type="entry name" value="adenosine_C2_methyltransferase"/>
    <property type="match status" value="1"/>
</dbReference>
<evidence type="ECO:0000256" key="7">
    <source>
        <dbReference type="ARBA" id="ARBA00022679"/>
    </source>
</evidence>
<evidence type="ECO:0000256" key="3">
    <source>
        <dbReference type="ARBA" id="ARBA00022485"/>
    </source>
</evidence>
<gene>
    <name evidence="14 16" type="primary">rlmN</name>
    <name evidence="16" type="ORF">H8E41_02605</name>
</gene>
<evidence type="ECO:0000256" key="10">
    <source>
        <dbReference type="ARBA" id="ARBA00022723"/>
    </source>
</evidence>
<dbReference type="InterPro" id="IPR040072">
    <property type="entry name" value="Methyltransferase_A"/>
</dbReference>
<feature type="binding site" evidence="14">
    <location>
        <position position="200"/>
    </location>
    <ligand>
        <name>S-adenosyl-L-methionine</name>
        <dbReference type="ChEBI" id="CHEBI:59789"/>
    </ligand>
</feature>
<feature type="active site" description="S-methylcysteine intermediate" evidence="14">
    <location>
        <position position="341"/>
    </location>
</feature>
<evidence type="ECO:0000256" key="14">
    <source>
        <dbReference type="HAMAP-Rule" id="MF_01849"/>
    </source>
</evidence>
<evidence type="ECO:0000313" key="17">
    <source>
        <dbReference type="Proteomes" id="UP000614424"/>
    </source>
</evidence>
<keyword evidence="9 14" id="KW-0819">tRNA processing</keyword>
<dbReference type="InterPro" id="IPR027492">
    <property type="entry name" value="RNA_MTrfase_RlmN"/>
</dbReference>
<dbReference type="GO" id="GO:0019843">
    <property type="term" value="F:rRNA binding"/>
    <property type="evidence" value="ECO:0007669"/>
    <property type="project" value="UniProtKB-UniRule"/>
</dbReference>
<feature type="binding site" evidence="14">
    <location>
        <position position="298"/>
    </location>
    <ligand>
        <name>S-adenosyl-L-methionine</name>
        <dbReference type="ChEBI" id="CHEBI:59789"/>
    </ligand>
</feature>
<keyword evidence="4 14" id="KW-0963">Cytoplasm</keyword>
<dbReference type="GO" id="GO:0046872">
    <property type="term" value="F:metal ion binding"/>
    <property type="evidence" value="ECO:0007669"/>
    <property type="project" value="UniProtKB-KW"/>
</dbReference>